<gene>
    <name evidence="1" type="ORF">CLV30_106164</name>
</gene>
<name>A0A2P8E3X0_9ACTN</name>
<reference evidence="1 2" key="1">
    <citation type="submission" date="2018-03" db="EMBL/GenBank/DDBJ databases">
        <title>Genomic Encyclopedia of Archaeal and Bacterial Type Strains, Phase II (KMG-II): from individual species to whole genera.</title>
        <authorList>
            <person name="Goeker M."/>
        </authorList>
    </citation>
    <scope>NUCLEOTIDE SEQUENCE [LARGE SCALE GENOMIC DNA]</scope>
    <source>
        <strain evidence="1 2">DSM 45211</strain>
    </source>
</reference>
<comment type="caution">
    <text evidence="1">The sequence shown here is derived from an EMBL/GenBank/DDBJ whole genome shotgun (WGS) entry which is preliminary data.</text>
</comment>
<organism evidence="1 2">
    <name type="scientific">Haloactinopolyspora alba</name>
    <dbReference type="NCBI Taxonomy" id="648780"/>
    <lineage>
        <taxon>Bacteria</taxon>
        <taxon>Bacillati</taxon>
        <taxon>Actinomycetota</taxon>
        <taxon>Actinomycetes</taxon>
        <taxon>Jiangellales</taxon>
        <taxon>Jiangellaceae</taxon>
        <taxon>Haloactinopolyspora</taxon>
    </lineage>
</organism>
<dbReference type="Proteomes" id="UP000243528">
    <property type="component" value="Unassembled WGS sequence"/>
</dbReference>
<accession>A0A2P8E3X0</accession>
<sequence>MTELREKLAQVPARRKPLGKVEAILASLDDAERDLVTETLAGTDHTSESLAAILTESGHPISTSTIRSYRRDLRRKVP</sequence>
<dbReference type="RefSeq" id="WP_106537170.1">
    <property type="nucleotide sequence ID" value="NZ_ML142900.1"/>
</dbReference>
<dbReference type="AlphaFoldDB" id="A0A2P8E3X0"/>
<keyword evidence="2" id="KW-1185">Reference proteome</keyword>
<evidence type="ECO:0000313" key="1">
    <source>
        <dbReference type="EMBL" id="PSL04159.1"/>
    </source>
</evidence>
<dbReference type="EMBL" id="PYGE01000006">
    <property type="protein sequence ID" value="PSL04159.1"/>
    <property type="molecule type" value="Genomic_DNA"/>
</dbReference>
<proteinExistence type="predicted"/>
<protein>
    <submittedName>
        <fullName evidence="1">Uncharacterized protein</fullName>
    </submittedName>
</protein>
<evidence type="ECO:0000313" key="2">
    <source>
        <dbReference type="Proteomes" id="UP000243528"/>
    </source>
</evidence>